<dbReference type="InterPro" id="IPR018484">
    <property type="entry name" value="FGGY_N"/>
</dbReference>
<proteinExistence type="inferred from homology"/>
<evidence type="ECO:0000256" key="2">
    <source>
        <dbReference type="ARBA" id="ARBA00022679"/>
    </source>
</evidence>
<gene>
    <name evidence="6" type="ORF">DFR64_0258</name>
</gene>
<dbReference type="PANTHER" id="PTHR43095:SF5">
    <property type="entry name" value="XYLULOSE KINASE"/>
    <property type="match status" value="1"/>
</dbReference>
<name>A0A347ZUN3_9CHLR</name>
<organism evidence="6 7">
    <name type="scientific">Pelolinea submarina</name>
    <dbReference type="NCBI Taxonomy" id="913107"/>
    <lineage>
        <taxon>Bacteria</taxon>
        <taxon>Bacillati</taxon>
        <taxon>Chloroflexota</taxon>
        <taxon>Anaerolineae</taxon>
        <taxon>Anaerolineales</taxon>
        <taxon>Anaerolineaceae</taxon>
        <taxon>Pelolinea</taxon>
    </lineage>
</organism>
<dbReference type="GO" id="GO:0016301">
    <property type="term" value="F:kinase activity"/>
    <property type="evidence" value="ECO:0007669"/>
    <property type="project" value="UniProtKB-KW"/>
</dbReference>
<dbReference type="Proteomes" id="UP000256388">
    <property type="component" value="Unassembled WGS sequence"/>
</dbReference>
<dbReference type="Gene3D" id="3.30.420.40">
    <property type="match status" value="2"/>
</dbReference>
<dbReference type="PIRSF" id="PIRSF000538">
    <property type="entry name" value="GlpK"/>
    <property type="match status" value="1"/>
</dbReference>
<dbReference type="AlphaFoldDB" id="A0A347ZUN3"/>
<keyword evidence="2" id="KW-0808">Transferase</keyword>
<sequence>MADKKYLLSLDFGTGAGRCYLISTDGQTHFEEYQEWTYEYPAEAQPGGSEFDAPAFWKILAGLIRKALHKAGISGTDVLGISSTSQREGVVFLDKDGRELYAGPNLDMRAPDDISAFQANFAKKIHASSGHWPFPMFLPYRLLWFQQHKPEIYEKIHSVVLLNNWMLYRLCGVAATEPSNGVETLLVNFESRQWNRQLIADMGFNLDIFPPVYESGTQIGVVTPQAAAETGLAAGTPVVLGGSDSQCGLTGSGLIEDGGIGVVLGTYGPLQMIVPNPVLAEPELLWSGCHIVPGKWVIESTSMEAGQTFRWVRDVFYSGEQGDVYVRMSQEAAQSPIGANQVLAYLGPRLPNYRNLEFVCPGGFSLRLPTTPGRNTRANFSRAALEAVSFGVKLNADRLQRAAQRRMTSLNASGGLSKSEVLLESLANLLQVTVNVPKQKEGSAVGAAICAGVGAGIFADMQAGVQALVQTEKVIQPDAVKSAQYQSLFESWMEHYVEMYGENTLTE</sequence>
<dbReference type="SUPFAM" id="SSF53067">
    <property type="entry name" value="Actin-like ATPase domain"/>
    <property type="match status" value="2"/>
</dbReference>
<keyword evidence="7" id="KW-1185">Reference proteome</keyword>
<reference evidence="6 7" key="1">
    <citation type="submission" date="2018-08" db="EMBL/GenBank/DDBJ databases">
        <title>Genomic Encyclopedia of Type Strains, Phase IV (KMG-IV): sequencing the most valuable type-strain genomes for metagenomic binning, comparative biology and taxonomic classification.</title>
        <authorList>
            <person name="Goeker M."/>
        </authorList>
    </citation>
    <scope>NUCLEOTIDE SEQUENCE [LARGE SCALE GENOMIC DNA]</scope>
    <source>
        <strain evidence="6 7">DSM 23923</strain>
    </source>
</reference>
<feature type="domain" description="Carbohydrate kinase FGGY C-terminal" evidence="5">
    <location>
        <begin position="263"/>
        <end position="454"/>
    </location>
</feature>
<dbReference type="InterPro" id="IPR018485">
    <property type="entry name" value="FGGY_C"/>
</dbReference>
<comment type="caution">
    <text evidence="6">The sequence shown here is derived from an EMBL/GenBank/DDBJ whole genome shotgun (WGS) entry which is preliminary data.</text>
</comment>
<dbReference type="EMBL" id="QUMS01000001">
    <property type="protein sequence ID" value="REG10400.1"/>
    <property type="molecule type" value="Genomic_DNA"/>
</dbReference>
<dbReference type="Pfam" id="PF00370">
    <property type="entry name" value="FGGY_N"/>
    <property type="match status" value="1"/>
</dbReference>
<protein>
    <submittedName>
        <fullName evidence="6">Autoinducer 2 (AI-2) kinase</fullName>
    </submittedName>
</protein>
<dbReference type="GO" id="GO:0005975">
    <property type="term" value="P:carbohydrate metabolic process"/>
    <property type="evidence" value="ECO:0007669"/>
    <property type="project" value="InterPro"/>
</dbReference>
<dbReference type="InterPro" id="IPR043129">
    <property type="entry name" value="ATPase_NBD"/>
</dbReference>
<comment type="similarity">
    <text evidence="1">Belongs to the FGGY kinase family.</text>
</comment>
<dbReference type="PANTHER" id="PTHR43095">
    <property type="entry name" value="SUGAR KINASE"/>
    <property type="match status" value="1"/>
</dbReference>
<evidence type="ECO:0000259" key="4">
    <source>
        <dbReference type="Pfam" id="PF00370"/>
    </source>
</evidence>
<evidence type="ECO:0000313" key="6">
    <source>
        <dbReference type="EMBL" id="REG10400.1"/>
    </source>
</evidence>
<dbReference type="RefSeq" id="WP_116223584.1">
    <property type="nucleotide sequence ID" value="NZ_AP018437.1"/>
</dbReference>
<dbReference type="CDD" id="cd07798">
    <property type="entry name" value="ASKHA_NBD_FGGY_YoaC-like"/>
    <property type="match status" value="1"/>
</dbReference>
<dbReference type="InterPro" id="IPR000577">
    <property type="entry name" value="Carb_kinase_FGGY"/>
</dbReference>
<dbReference type="Pfam" id="PF02782">
    <property type="entry name" value="FGGY_C"/>
    <property type="match status" value="1"/>
</dbReference>
<dbReference type="OrthoDB" id="9805576at2"/>
<accession>A0A347ZUN3</accession>
<feature type="domain" description="Carbohydrate kinase FGGY N-terminal" evidence="4">
    <location>
        <begin position="6"/>
        <end position="251"/>
    </location>
</feature>
<evidence type="ECO:0000313" key="7">
    <source>
        <dbReference type="Proteomes" id="UP000256388"/>
    </source>
</evidence>
<evidence type="ECO:0000256" key="3">
    <source>
        <dbReference type="ARBA" id="ARBA00022777"/>
    </source>
</evidence>
<evidence type="ECO:0000259" key="5">
    <source>
        <dbReference type="Pfam" id="PF02782"/>
    </source>
</evidence>
<keyword evidence="3 6" id="KW-0418">Kinase</keyword>
<dbReference type="InterPro" id="IPR050406">
    <property type="entry name" value="FGGY_Carb_Kinase"/>
</dbReference>
<evidence type="ECO:0000256" key="1">
    <source>
        <dbReference type="ARBA" id="ARBA00009156"/>
    </source>
</evidence>